<keyword evidence="1" id="KW-0472">Membrane</keyword>
<evidence type="ECO:0000313" key="2">
    <source>
        <dbReference type="EMBL" id="CAL4129585.1"/>
    </source>
</evidence>
<accession>A0AAV2RPQ6</accession>
<organism evidence="2 3">
    <name type="scientific">Meganyctiphanes norvegica</name>
    <name type="common">Northern krill</name>
    <name type="synonym">Thysanopoda norvegica</name>
    <dbReference type="NCBI Taxonomy" id="48144"/>
    <lineage>
        <taxon>Eukaryota</taxon>
        <taxon>Metazoa</taxon>
        <taxon>Ecdysozoa</taxon>
        <taxon>Arthropoda</taxon>
        <taxon>Crustacea</taxon>
        <taxon>Multicrustacea</taxon>
        <taxon>Malacostraca</taxon>
        <taxon>Eumalacostraca</taxon>
        <taxon>Eucarida</taxon>
        <taxon>Euphausiacea</taxon>
        <taxon>Euphausiidae</taxon>
        <taxon>Meganyctiphanes</taxon>
    </lineage>
</organism>
<sequence length="213" mass="23814">MMNVREHTKYVLAKSGYEPEEKKCCSRRCKCCSCVVILTLAIVGAAIAVYLVMFHPWGPTEVCTNGVFLPNNNITHNLVVLNSKVGIKIFPLSGNETQLHYIRAMVMNGTEKELVYNLEENDDQTWTMFTEVSGSLDNNPVNIPAPGLPVNQWLYLSFNKNANETTTTIELQTGEISYKNPALNVTEGLLEPDFYLQIGGYNSSAPYEISYNC</sequence>
<dbReference type="Proteomes" id="UP001497623">
    <property type="component" value="Unassembled WGS sequence"/>
</dbReference>
<comment type="caution">
    <text evidence="2">The sequence shown here is derived from an EMBL/GenBank/DDBJ whole genome shotgun (WGS) entry which is preliminary data.</text>
</comment>
<keyword evidence="1" id="KW-1133">Transmembrane helix</keyword>
<dbReference type="EMBL" id="CAXKWB010026131">
    <property type="protein sequence ID" value="CAL4129585.1"/>
    <property type="molecule type" value="Genomic_DNA"/>
</dbReference>
<dbReference type="AlphaFoldDB" id="A0AAV2RPQ6"/>
<keyword evidence="3" id="KW-1185">Reference proteome</keyword>
<feature type="transmembrane region" description="Helical" evidence="1">
    <location>
        <begin position="31"/>
        <end position="53"/>
    </location>
</feature>
<reference evidence="2 3" key="1">
    <citation type="submission" date="2024-05" db="EMBL/GenBank/DDBJ databases">
        <authorList>
            <person name="Wallberg A."/>
        </authorList>
    </citation>
    <scope>NUCLEOTIDE SEQUENCE [LARGE SCALE GENOMIC DNA]</scope>
</reference>
<protein>
    <submittedName>
        <fullName evidence="2">Uncharacterized protein</fullName>
    </submittedName>
</protein>
<name>A0AAV2RPQ6_MEGNR</name>
<keyword evidence="1" id="KW-0812">Transmembrane</keyword>
<gene>
    <name evidence="2" type="ORF">MNOR_LOCUS26323</name>
</gene>
<proteinExistence type="predicted"/>
<evidence type="ECO:0000256" key="1">
    <source>
        <dbReference type="SAM" id="Phobius"/>
    </source>
</evidence>
<evidence type="ECO:0000313" key="3">
    <source>
        <dbReference type="Proteomes" id="UP001497623"/>
    </source>
</evidence>